<protein>
    <recommendedName>
        <fullName evidence="1">Aspartyl/glutamyl-tRNA(Asn/Gln) amidotransferase subunit C</fullName>
        <shortName evidence="1">Asp/Glu-ADT subunit C</shortName>
        <ecNumber evidence="1">6.3.5.-</ecNumber>
    </recommendedName>
</protein>
<evidence type="ECO:0000256" key="1">
    <source>
        <dbReference type="HAMAP-Rule" id="MF_00122"/>
    </source>
</evidence>
<organism evidence="2 3">
    <name type="scientific">Candidatus Nitrosocaldus cavascurensis</name>
    <dbReference type="NCBI Taxonomy" id="2058097"/>
    <lineage>
        <taxon>Archaea</taxon>
        <taxon>Nitrososphaerota</taxon>
        <taxon>Nitrososphaeria</taxon>
        <taxon>Candidatus Nitrosocaldales</taxon>
        <taxon>Candidatus Nitrosocaldaceae</taxon>
        <taxon>Candidatus Nitrosocaldus</taxon>
    </lineage>
</organism>
<dbReference type="EC" id="6.3.5.-" evidence="1"/>
<evidence type="ECO:0000313" key="3">
    <source>
        <dbReference type="Proteomes" id="UP000236248"/>
    </source>
</evidence>
<reference evidence="3" key="1">
    <citation type="submission" date="2018-01" db="EMBL/GenBank/DDBJ databases">
        <authorList>
            <person name="Kerou L M."/>
        </authorList>
    </citation>
    <scope>NUCLEOTIDE SEQUENCE [LARGE SCALE GENOMIC DNA]</scope>
    <source>
        <strain evidence="3">SCU2</strain>
    </source>
</reference>
<keyword evidence="1" id="KW-0067">ATP-binding</keyword>
<dbReference type="GO" id="GO:0016740">
    <property type="term" value="F:transferase activity"/>
    <property type="evidence" value="ECO:0007669"/>
    <property type="project" value="UniProtKB-KW"/>
</dbReference>
<comment type="catalytic activity">
    <reaction evidence="1">
        <text>L-glutamyl-tRNA(Gln) + L-glutamine + ATP + H2O = L-glutaminyl-tRNA(Gln) + L-glutamate + ADP + phosphate + H(+)</text>
        <dbReference type="Rhea" id="RHEA:17521"/>
        <dbReference type="Rhea" id="RHEA-COMP:9681"/>
        <dbReference type="Rhea" id="RHEA-COMP:9684"/>
        <dbReference type="ChEBI" id="CHEBI:15377"/>
        <dbReference type="ChEBI" id="CHEBI:15378"/>
        <dbReference type="ChEBI" id="CHEBI:29985"/>
        <dbReference type="ChEBI" id="CHEBI:30616"/>
        <dbReference type="ChEBI" id="CHEBI:43474"/>
        <dbReference type="ChEBI" id="CHEBI:58359"/>
        <dbReference type="ChEBI" id="CHEBI:78520"/>
        <dbReference type="ChEBI" id="CHEBI:78521"/>
        <dbReference type="ChEBI" id="CHEBI:456216"/>
    </reaction>
</comment>
<sequence>MVSVEEVKHLAYLARIGVKDEELRLYAEQINEIIEYFNMLDELDISSDVEPYKISRDYKEMRDDVALVFLGDVLSNAKNVKDRFIKAPKMG</sequence>
<dbReference type="Proteomes" id="UP000236248">
    <property type="component" value="Chromosome NCAV"/>
</dbReference>
<comment type="subunit">
    <text evidence="1">Heterotrimer of A, B and C subunits.</text>
</comment>
<dbReference type="KEGG" id="ncv:NCAV_0748"/>
<keyword evidence="3" id="KW-1185">Reference proteome</keyword>
<dbReference type="PANTHER" id="PTHR15004">
    <property type="entry name" value="GLUTAMYL-TRNA(GLN) AMIDOTRANSFERASE SUBUNIT C, MITOCHONDRIAL"/>
    <property type="match status" value="1"/>
</dbReference>
<dbReference type="GO" id="GO:0070681">
    <property type="term" value="P:glutaminyl-tRNAGln biosynthesis via transamidation"/>
    <property type="evidence" value="ECO:0007669"/>
    <property type="project" value="TreeGrafter"/>
</dbReference>
<dbReference type="HAMAP" id="MF_00122">
    <property type="entry name" value="GatC"/>
    <property type="match status" value="1"/>
</dbReference>
<comment type="catalytic activity">
    <reaction evidence="1">
        <text>L-aspartyl-tRNA(Asn) + L-glutamine + ATP + H2O = L-asparaginyl-tRNA(Asn) + L-glutamate + ADP + phosphate + 2 H(+)</text>
        <dbReference type="Rhea" id="RHEA:14513"/>
        <dbReference type="Rhea" id="RHEA-COMP:9674"/>
        <dbReference type="Rhea" id="RHEA-COMP:9677"/>
        <dbReference type="ChEBI" id="CHEBI:15377"/>
        <dbReference type="ChEBI" id="CHEBI:15378"/>
        <dbReference type="ChEBI" id="CHEBI:29985"/>
        <dbReference type="ChEBI" id="CHEBI:30616"/>
        <dbReference type="ChEBI" id="CHEBI:43474"/>
        <dbReference type="ChEBI" id="CHEBI:58359"/>
        <dbReference type="ChEBI" id="CHEBI:78515"/>
        <dbReference type="ChEBI" id="CHEBI:78516"/>
        <dbReference type="ChEBI" id="CHEBI:456216"/>
    </reaction>
</comment>
<keyword evidence="1" id="KW-0648">Protein biosynthesis</keyword>
<evidence type="ECO:0000313" key="2">
    <source>
        <dbReference type="EMBL" id="SPC33929.1"/>
    </source>
</evidence>
<keyword evidence="1" id="KW-0547">Nucleotide-binding</keyword>
<dbReference type="InterPro" id="IPR003837">
    <property type="entry name" value="GatC"/>
</dbReference>
<dbReference type="GO" id="GO:0050566">
    <property type="term" value="F:asparaginyl-tRNA synthase (glutamine-hydrolyzing) activity"/>
    <property type="evidence" value="ECO:0007669"/>
    <property type="project" value="RHEA"/>
</dbReference>
<dbReference type="GO" id="GO:0050567">
    <property type="term" value="F:glutaminyl-tRNA synthase (glutamine-hydrolyzing) activity"/>
    <property type="evidence" value="ECO:0007669"/>
    <property type="project" value="UniProtKB-UniRule"/>
</dbReference>
<gene>
    <name evidence="1 2" type="primary">gatC</name>
    <name evidence="2" type="ORF">NCAV_0748</name>
</gene>
<dbReference type="GO" id="GO:0006450">
    <property type="term" value="P:regulation of translational fidelity"/>
    <property type="evidence" value="ECO:0007669"/>
    <property type="project" value="InterPro"/>
</dbReference>
<dbReference type="AlphaFoldDB" id="A0A2K5AQQ4"/>
<proteinExistence type="inferred from homology"/>
<keyword evidence="1 2" id="KW-0436">Ligase</keyword>
<dbReference type="InterPro" id="IPR036113">
    <property type="entry name" value="Asp/Glu-ADT_sf_sub_c"/>
</dbReference>
<name>A0A2K5AQQ4_9ARCH</name>
<accession>A0A2K5AQQ4</accession>
<dbReference type="GO" id="GO:0005524">
    <property type="term" value="F:ATP binding"/>
    <property type="evidence" value="ECO:0007669"/>
    <property type="project" value="UniProtKB-KW"/>
</dbReference>
<dbReference type="PANTHER" id="PTHR15004:SF0">
    <property type="entry name" value="GLUTAMYL-TRNA(GLN) AMIDOTRANSFERASE SUBUNIT C, MITOCHONDRIAL"/>
    <property type="match status" value="1"/>
</dbReference>
<dbReference type="Gene3D" id="1.10.20.60">
    <property type="entry name" value="Glu-tRNAGln amidotransferase C subunit, N-terminal domain"/>
    <property type="match status" value="1"/>
</dbReference>
<comment type="function">
    <text evidence="1">Allows the formation of correctly charged Asn-tRNA(Asn) or Gln-tRNA(Gln) through the transamidation of misacylated Asp-tRNA(Asn) or Glu-tRNA(Gln) in organisms which lack either or both of asparaginyl-tRNA or glutaminyl-tRNA synthetases. The reaction takes place in the presence of glutamine and ATP through an activated phospho-Asp-tRNA(Asn) or phospho-Glu-tRNA(Gln).</text>
</comment>
<comment type="similarity">
    <text evidence="1">Belongs to the GatC family.</text>
</comment>
<dbReference type="SUPFAM" id="SSF141000">
    <property type="entry name" value="Glu-tRNAGln amidotransferase C subunit"/>
    <property type="match status" value="1"/>
</dbReference>
<dbReference type="Pfam" id="PF02686">
    <property type="entry name" value="GatC"/>
    <property type="match status" value="1"/>
</dbReference>
<dbReference type="NCBIfam" id="TIGR00135">
    <property type="entry name" value="gatC"/>
    <property type="match status" value="1"/>
</dbReference>
<dbReference type="EMBL" id="LT981265">
    <property type="protein sequence ID" value="SPC33929.1"/>
    <property type="molecule type" value="Genomic_DNA"/>
</dbReference>
<keyword evidence="2" id="KW-0808">Transferase</keyword>
<dbReference type="RefSeq" id="WP_103287300.1">
    <property type="nucleotide sequence ID" value="NZ_LT981265.1"/>
</dbReference>
<dbReference type="GeneID" id="41594811"/>
<dbReference type="GO" id="GO:0006412">
    <property type="term" value="P:translation"/>
    <property type="evidence" value="ECO:0007669"/>
    <property type="project" value="UniProtKB-UniRule"/>
</dbReference>